<feature type="domain" description="Lsr2 DNA-binding" evidence="4">
    <location>
        <begin position="104"/>
        <end position="138"/>
    </location>
</feature>
<reference evidence="6" key="1">
    <citation type="journal article" date="2016" name="Genome Announc.">
        <title>Draft Genome Sequences of Five Rapidly Growing Mycobacterium Species, M. thermoresistibile, M. fortuitum subsp. acetamidolyticum, M. canariasense, M. brisbanense, and M. novocastrense.</title>
        <authorList>
            <person name="Katahira K."/>
            <person name="Ogura Y."/>
            <person name="Gotoh Y."/>
            <person name="Hayashi T."/>
        </authorList>
    </citation>
    <scope>NUCLEOTIDE SEQUENCE [LARGE SCALE GENOMIC DNA]</scope>
    <source>
        <strain evidence="6">JCM15654</strain>
    </source>
</reference>
<dbReference type="AlphaFoldDB" id="A0A100VUB1"/>
<dbReference type="Proteomes" id="UP000069620">
    <property type="component" value="Unassembled WGS sequence"/>
</dbReference>
<dbReference type="Pfam" id="PF23359">
    <property type="entry name" value="Lsr2_DNA-bd"/>
    <property type="match status" value="1"/>
</dbReference>
<sequence>MGKIVTIEYVDDLDGVEIDADVVDTVEFSYRGQDYSLVLTTKNGAQFDKDMARYITAAKKAQTRDARAARKKARPEPRQSAKPKAAPQRKAASRKAAAAAPSGPEHVRAVREWAVANGHNVSRRGRIPASIMDAYNAAH</sequence>
<keyword evidence="6" id="KW-1185">Reference proteome</keyword>
<evidence type="ECO:0000256" key="2">
    <source>
        <dbReference type="SAM" id="MobiDB-lite"/>
    </source>
</evidence>
<evidence type="ECO:0000313" key="5">
    <source>
        <dbReference type="EMBL" id="GAS86183.1"/>
    </source>
</evidence>
<feature type="compositionally biased region" description="Basic and acidic residues" evidence="2">
    <location>
        <begin position="62"/>
        <end position="79"/>
    </location>
</feature>
<dbReference type="InterPro" id="IPR036625">
    <property type="entry name" value="E3-bd_dom_sf"/>
</dbReference>
<dbReference type="Gene3D" id="3.30.60.230">
    <property type="entry name" value="Lsr2, dimerization domain"/>
    <property type="match status" value="1"/>
</dbReference>
<accession>A0A100VUB1</accession>
<evidence type="ECO:0000313" key="6">
    <source>
        <dbReference type="Proteomes" id="UP000069620"/>
    </source>
</evidence>
<proteinExistence type="predicted"/>
<organism evidence="5 6">
    <name type="scientific">Mycolicibacterium brisbanense</name>
    <dbReference type="NCBI Taxonomy" id="146020"/>
    <lineage>
        <taxon>Bacteria</taxon>
        <taxon>Bacillati</taxon>
        <taxon>Actinomycetota</taxon>
        <taxon>Actinomycetes</taxon>
        <taxon>Mycobacteriales</taxon>
        <taxon>Mycobacteriaceae</taxon>
        <taxon>Mycolicibacterium</taxon>
    </lineage>
</organism>
<dbReference type="InterPro" id="IPR024412">
    <property type="entry name" value="Lsr2_dim_dom"/>
</dbReference>
<gene>
    <name evidence="5" type="ORF">RMCB_0279</name>
</gene>
<dbReference type="InterPro" id="IPR042261">
    <property type="entry name" value="Lsr2-like_dimerization"/>
</dbReference>
<comment type="caution">
    <text evidence="5">The sequence shown here is derived from an EMBL/GenBank/DDBJ whole genome shotgun (WGS) entry which is preliminary data.</text>
</comment>
<evidence type="ECO:0000259" key="4">
    <source>
        <dbReference type="Pfam" id="PF23359"/>
    </source>
</evidence>
<dbReference type="Gene3D" id="4.10.320.10">
    <property type="entry name" value="E3-binding domain"/>
    <property type="match status" value="1"/>
</dbReference>
<dbReference type="RefSeq" id="WP_029366626.1">
    <property type="nucleotide sequence ID" value="NZ_BCSX01000004.1"/>
</dbReference>
<evidence type="ECO:0000256" key="1">
    <source>
        <dbReference type="ARBA" id="ARBA00023125"/>
    </source>
</evidence>
<feature type="region of interest" description="Disordered" evidence="2">
    <location>
        <begin position="59"/>
        <end position="106"/>
    </location>
</feature>
<feature type="compositionally biased region" description="Low complexity" evidence="2">
    <location>
        <begin position="80"/>
        <end position="102"/>
    </location>
</feature>
<dbReference type="InterPro" id="IPR055370">
    <property type="entry name" value="Lsr2_DNA-bd"/>
</dbReference>
<evidence type="ECO:0000259" key="3">
    <source>
        <dbReference type="Pfam" id="PF11774"/>
    </source>
</evidence>
<dbReference type="STRING" id="146020.RMCB_0279"/>
<protein>
    <submittedName>
        <fullName evidence="5">Putative Lsr2 protein</fullName>
    </submittedName>
</protein>
<dbReference type="EMBL" id="BCSX01000004">
    <property type="protein sequence ID" value="GAS86183.1"/>
    <property type="molecule type" value="Genomic_DNA"/>
</dbReference>
<reference evidence="6" key="2">
    <citation type="submission" date="2016-02" db="EMBL/GenBank/DDBJ databases">
        <title>Draft genome sequence of five rapidly growing Mycobacterium species.</title>
        <authorList>
            <person name="Katahira K."/>
            <person name="Gotou Y."/>
            <person name="Iida K."/>
            <person name="Ogura Y."/>
            <person name="Hayashi T."/>
        </authorList>
    </citation>
    <scope>NUCLEOTIDE SEQUENCE [LARGE SCALE GENOMIC DNA]</scope>
    <source>
        <strain evidence="6">JCM15654</strain>
    </source>
</reference>
<keyword evidence="1" id="KW-0238">DNA-binding</keyword>
<dbReference type="GO" id="GO:0003677">
    <property type="term" value="F:DNA binding"/>
    <property type="evidence" value="ECO:0007669"/>
    <property type="project" value="UniProtKB-KW"/>
</dbReference>
<dbReference type="GO" id="GO:0016746">
    <property type="term" value="F:acyltransferase activity"/>
    <property type="evidence" value="ECO:0007669"/>
    <property type="project" value="InterPro"/>
</dbReference>
<dbReference type="Pfam" id="PF11774">
    <property type="entry name" value="Lsr2"/>
    <property type="match status" value="1"/>
</dbReference>
<feature type="domain" description="Lsr2 dimerization" evidence="3">
    <location>
        <begin position="1"/>
        <end position="61"/>
    </location>
</feature>
<name>A0A100VUB1_9MYCO</name>
<dbReference type="OrthoDB" id="4113332at2"/>